<feature type="transmembrane region" description="Helical" evidence="5">
    <location>
        <begin position="414"/>
        <end position="433"/>
    </location>
</feature>
<dbReference type="PANTHER" id="PTHR43496:SF1">
    <property type="entry name" value="POLYGALACTURONAN_RHAMNOGALACTURONAN TRANSPORT SYSTEM PERMEASE PROTEIN YTEP"/>
    <property type="match status" value="1"/>
</dbReference>
<dbReference type="CDD" id="cd06261">
    <property type="entry name" value="TM_PBP2"/>
    <property type="match status" value="2"/>
</dbReference>
<feature type="transmembrane region" description="Helical" evidence="5">
    <location>
        <begin position="380"/>
        <end position="402"/>
    </location>
</feature>
<dbReference type="AlphaFoldDB" id="A0A2S0PFG4"/>
<dbReference type="Pfam" id="PF00528">
    <property type="entry name" value="BPD_transp_1"/>
    <property type="match status" value="2"/>
</dbReference>
<evidence type="ECO:0000256" key="2">
    <source>
        <dbReference type="ARBA" id="ARBA00022692"/>
    </source>
</evidence>
<feature type="transmembrane region" description="Helical" evidence="5">
    <location>
        <begin position="349"/>
        <end position="368"/>
    </location>
</feature>
<keyword evidence="3 5" id="KW-1133">Transmembrane helix</keyword>
<dbReference type="KEGG" id="maer:DAI18_15265"/>
<dbReference type="PANTHER" id="PTHR43496">
    <property type="entry name" value="PROTEIN LPLB"/>
    <property type="match status" value="1"/>
</dbReference>
<dbReference type="PROSITE" id="PS50928">
    <property type="entry name" value="ABC_TM1"/>
    <property type="match status" value="2"/>
</dbReference>
<dbReference type="STRING" id="1122240.GCA_000620105_02077"/>
<evidence type="ECO:0000259" key="6">
    <source>
        <dbReference type="PROSITE" id="PS50928"/>
    </source>
</evidence>
<evidence type="ECO:0000256" key="4">
    <source>
        <dbReference type="ARBA" id="ARBA00023136"/>
    </source>
</evidence>
<gene>
    <name evidence="7" type="ORF">DAI18_15265</name>
</gene>
<dbReference type="InterPro" id="IPR000515">
    <property type="entry name" value="MetI-like"/>
</dbReference>
<feature type="transmembrane region" description="Helical" evidence="5">
    <location>
        <begin position="518"/>
        <end position="541"/>
    </location>
</feature>
<feature type="domain" description="ABC transmembrane type-1" evidence="6">
    <location>
        <begin position="65"/>
        <end position="262"/>
    </location>
</feature>
<keyword evidence="4 5" id="KW-0472">Membrane</keyword>
<dbReference type="InterPro" id="IPR017664">
    <property type="entry name" value="AminoethylPonate_ABC_perm-1"/>
</dbReference>
<evidence type="ECO:0000256" key="3">
    <source>
        <dbReference type="ARBA" id="ARBA00022989"/>
    </source>
</evidence>
<keyword evidence="8" id="KW-1185">Reference proteome</keyword>
<dbReference type="InterPro" id="IPR035906">
    <property type="entry name" value="MetI-like_sf"/>
</dbReference>
<comment type="subcellular location">
    <subcellularLocation>
        <location evidence="1 5">Cell membrane</location>
        <topology evidence="1 5">Multi-pass membrane protein</topology>
    </subcellularLocation>
</comment>
<protein>
    <submittedName>
        <fullName evidence="7">Putative 2-aminoethylphosphonate ABC transporter permease subunit</fullName>
    </submittedName>
</protein>
<feature type="transmembrane region" description="Helical" evidence="5">
    <location>
        <begin position="187"/>
        <end position="211"/>
    </location>
</feature>
<dbReference type="Proteomes" id="UP000244173">
    <property type="component" value="Chromosome"/>
</dbReference>
<keyword evidence="2 5" id="KW-0812">Transmembrane</keyword>
<dbReference type="GO" id="GO:0005886">
    <property type="term" value="C:plasma membrane"/>
    <property type="evidence" value="ECO:0007669"/>
    <property type="project" value="UniProtKB-SubCell"/>
</dbReference>
<keyword evidence="5" id="KW-0813">Transport</keyword>
<feature type="domain" description="ABC transmembrane type-1" evidence="6">
    <location>
        <begin position="343"/>
        <end position="538"/>
    </location>
</feature>
<evidence type="ECO:0000256" key="1">
    <source>
        <dbReference type="ARBA" id="ARBA00004651"/>
    </source>
</evidence>
<feature type="transmembrane region" description="Helical" evidence="5">
    <location>
        <begin position="291"/>
        <end position="319"/>
    </location>
</feature>
<dbReference type="Gene3D" id="1.10.3720.10">
    <property type="entry name" value="MetI-like"/>
    <property type="match status" value="2"/>
</dbReference>
<feature type="transmembrane region" description="Helical" evidence="5">
    <location>
        <begin position="69"/>
        <end position="91"/>
    </location>
</feature>
<feature type="transmembrane region" description="Helical" evidence="5">
    <location>
        <begin position="145"/>
        <end position="167"/>
    </location>
</feature>
<dbReference type="OrthoDB" id="7056428at2"/>
<evidence type="ECO:0000313" key="7">
    <source>
        <dbReference type="EMBL" id="AVY96130.1"/>
    </source>
</evidence>
<accession>A0A2S0PFG4</accession>
<evidence type="ECO:0000313" key="8">
    <source>
        <dbReference type="Proteomes" id="UP000244173"/>
    </source>
</evidence>
<reference evidence="7 8" key="1">
    <citation type="submission" date="2018-04" db="EMBL/GenBank/DDBJ databases">
        <title>Denitrifier Microvirgula.</title>
        <authorList>
            <person name="Anderson E."/>
            <person name="Jang J."/>
            <person name="Ishii S."/>
        </authorList>
    </citation>
    <scope>NUCLEOTIDE SEQUENCE [LARGE SCALE GENOMIC DNA]</scope>
    <source>
        <strain evidence="7 8">BE2.4</strain>
    </source>
</reference>
<dbReference type="GO" id="GO:0055085">
    <property type="term" value="P:transmembrane transport"/>
    <property type="evidence" value="ECO:0007669"/>
    <property type="project" value="InterPro"/>
</dbReference>
<organism evidence="7 8">
    <name type="scientific">Microvirgula aerodenitrificans</name>
    <dbReference type="NCBI Taxonomy" id="57480"/>
    <lineage>
        <taxon>Bacteria</taxon>
        <taxon>Pseudomonadati</taxon>
        <taxon>Pseudomonadota</taxon>
        <taxon>Betaproteobacteria</taxon>
        <taxon>Neisseriales</taxon>
        <taxon>Aquaspirillaceae</taxon>
        <taxon>Microvirgula</taxon>
    </lineage>
</organism>
<dbReference type="EMBL" id="CP028519">
    <property type="protein sequence ID" value="AVY96130.1"/>
    <property type="molecule type" value="Genomic_DNA"/>
</dbReference>
<comment type="similarity">
    <text evidence="5">Belongs to the binding-protein-dependent transport system permease family.</text>
</comment>
<proteinExistence type="inferred from homology"/>
<feature type="transmembrane region" description="Helical" evidence="5">
    <location>
        <begin position="103"/>
        <end position="125"/>
    </location>
</feature>
<feature type="transmembrane region" description="Helical" evidence="5">
    <location>
        <begin position="478"/>
        <end position="498"/>
    </location>
</feature>
<dbReference type="SUPFAM" id="SSF161098">
    <property type="entry name" value="MetI-like"/>
    <property type="match status" value="2"/>
</dbReference>
<name>A0A2S0PFG4_9NEIS</name>
<dbReference type="NCBIfam" id="TIGR03262">
    <property type="entry name" value="PhnU2"/>
    <property type="match status" value="1"/>
</dbReference>
<sequence>MRLRRSGDEWLAAVLTWLLAAALLVFLAWPLASILVKALQARDGSFAGLGNLLVLAAEPRLRTATANSINLAAITVAIVLPLALTFAFALTRSRLWGRALFRLIAGAPLLAPSLMPAISLVYLFGNQGLLKHWLGGMSIYGPLGIVLGEVFYTFPHALLILVTALAVADARLYEAAESLGASRLRRLLTVTLPNARYGLISAGMVVFTLAVTDFGVPKVIGGQTNVLALEAYKQVIGQQDFGKGAAIGLVLLLPALLSFAVERWLARRHGGGMSGRSVAYRPGRNPWRDSLLWGFCAVVSVFLLALLGVAMAASLMTLWPYNLDPTLAHFDFDQVDGGGWLAFANSLKLATLTTVSGVVVVFGTAYLMAKTPAPRLAAGLIRGLVLLPMAVPGLVLGLGYIFCFNDPGNPLHALYGGMTLLVAATVVHSYTTAHLTMATALRQIDPEIEAVARSLKRPWWTCCMRVTLPISLPALFDVARYLFVSSMTTVSCVIFLYTPDTVLASVAVLNMDDAGDTAAAAAMATLIVASSLLGTLILNALGSWLDRRAQAWRGA</sequence>
<feature type="transmembrane region" description="Helical" evidence="5">
    <location>
        <begin position="245"/>
        <end position="266"/>
    </location>
</feature>
<evidence type="ECO:0000256" key="5">
    <source>
        <dbReference type="RuleBase" id="RU363032"/>
    </source>
</evidence>